<evidence type="ECO:0000313" key="3">
    <source>
        <dbReference type="Proteomes" id="UP000824120"/>
    </source>
</evidence>
<accession>A0A9J5YML5</accession>
<comment type="caution">
    <text evidence="2">The sequence shown here is derived from an EMBL/GenBank/DDBJ whole genome shotgun (WGS) entry which is preliminary data.</text>
</comment>
<protein>
    <recommendedName>
        <fullName evidence="4">SHSP domain-containing protein</fullName>
    </recommendedName>
</protein>
<dbReference type="OrthoDB" id="1922291at2759"/>
<sequence length="332" mass="38238">MAIENLIMDLEVFGETLNLFLMLKNYQHDSHVLQRVSKHFFCENVYYDDSTDQPKPRWRFRNSFEEDLASAHMTYDDDTYNKKINSVKTDLRKTNLQRRQINMSAGADVLEAIEGPFDCIFRSSASVQDIHHPDTFSSPPRRRNYNQKRSQRRHRMRHKEKMDGMRVHPLSLKPNMGGIDSNFSEQQQHIPNSAMKKLPRLPHVFNYFLELPFCSDADVGVEEKEGFFQFVARIELEGAGDGQVRAQAVEIHPGVTKIVVRKGNGDGDEDEQLKVDTWRYRLPASATPELATAVFVDGELIVTVPKDDHGRGEFDNGSRGVWRDDDQLVLVQ</sequence>
<feature type="compositionally biased region" description="Basic residues" evidence="1">
    <location>
        <begin position="140"/>
        <end position="159"/>
    </location>
</feature>
<dbReference type="EMBL" id="JACXVP010000006">
    <property type="protein sequence ID" value="KAG5600944.1"/>
    <property type="molecule type" value="Genomic_DNA"/>
</dbReference>
<evidence type="ECO:0000256" key="1">
    <source>
        <dbReference type="SAM" id="MobiDB-lite"/>
    </source>
</evidence>
<keyword evidence="3" id="KW-1185">Reference proteome</keyword>
<reference evidence="2 3" key="1">
    <citation type="submission" date="2020-09" db="EMBL/GenBank/DDBJ databases">
        <title>De no assembly of potato wild relative species, Solanum commersonii.</title>
        <authorList>
            <person name="Cho K."/>
        </authorList>
    </citation>
    <scope>NUCLEOTIDE SEQUENCE [LARGE SCALE GENOMIC DNA]</scope>
    <source>
        <strain evidence="2">LZ3.2</strain>
        <tissue evidence="2">Leaf</tissue>
    </source>
</reference>
<dbReference type="CDD" id="cd00298">
    <property type="entry name" value="ACD_sHsps_p23-like"/>
    <property type="match status" value="1"/>
</dbReference>
<name>A0A9J5YML5_SOLCO</name>
<dbReference type="AlphaFoldDB" id="A0A9J5YML5"/>
<evidence type="ECO:0008006" key="4">
    <source>
        <dbReference type="Google" id="ProtNLM"/>
    </source>
</evidence>
<feature type="region of interest" description="Disordered" evidence="1">
    <location>
        <begin position="131"/>
        <end position="160"/>
    </location>
</feature>
<gene>
    <name evidence="2" type="ORF">H5410_032314</name>
</gene>
<evidence type="ECO:0000313" key="2">
    <source>
        <dbReference type="EMBL" id="KAG5600944.1"/>
    </source>
</evidence>
<dbReference type="PANTHER" id="PTHR33879">
    <property type="entry name" value="17.6 KDA CLASS II HEAT SHOCK PROTEIN-RELATED"/>
    <property type="match status" value="1"/>
</dbReference>
<dbReference type="PANTHER" id="PTHR33879:SF19">
    <property type="entry name" value="SHSP DOMAIN-CONTAINING PROTEIN"/>
    <property type="match status" value="1"/>
</dbReference>
<proteinExistence type="predicted"/>
<organism evidence="2 3">
    <name type="scientific">Solanum commersonii</name>
    <name type="common">Commerson's wild potato</name>
    <name type="synonym">Commerson's nightshade</name>
    <dbReference type="NCBI Taxonomy" id="4109"/>
    <lineage>
        <taxon>Eukaryota</taxon>
        <taxon>Viridiplantae</taxon>
        <taxon>Streptophyta</taxon>
        <taxon>Embryophyta</taxon>
        <taxon>Tracheophyta</taxon>
        <taxon>Spermatophyta</taxon>
        <taxon>Magnoliopsida</taxon>
        <taxon>eudicotyledons</taxon>
        <taxon>Gunneridae</taxon>
        <taxon>Pentapetalae</taxon>
        <taxon>asterids</taxon>
        <taxon>lamiids</taxon>
        <taxon>Solanales</taxon>
        <taxon>Solanaceae</taxon>
        <taxon>Solanoideae</taxon>
        <taxon>Solaneae</taxon>
        <taxon>Solanum</taxon>
    </lineage>
</organism>
<dbReference type="Proteomes" id="UP000824120">
    <property type="component" value="Chromosome 6"/>
</dbReference>